<evidence type="ECO:0000313" key="1">
    <source>
        <dbReference type="EMBL" id="KAB2636298.1"/>
    </source>
</evidence>
<dbReference type="Proteomes" id="UP000327157">
    <property type="component" value="Chromosome 5"/>
</dbReference>
<evidence type="ECO:0000313" key="2">
    <source>
        <dbReference type="Proteomes" id="UP000327157"/>
    </source>
</evidence>
<reference evidence="1 2" key="1">
    <citation type="submission" date="2019-09" db="EMBL/GenBank/DDBJ databases">
        <authorList>
            <person name="Ou C."/>
        </authorList>
    </citation>
    <scope>NUCLEOTIDE SEQUENCE [LARGE SCALE GENOMIC DNA]</scope>
    <source>
        <strain evidence="1">S2</strain>
        <tissue evidence="1">Leaf</tissue>
    </source>
</reference>
<organism evidence="1 2">
    <name type="scientific">Pyrus ussuriensis x Pyrus communis</name>
    <dbReference type="NCBI Taxonomy" id="2448454"/>
    <lineage>
        <taxon>Eukaryota</taxon>
        <taxon>Viridiplantae</taxon>
        <taxon>Streptophyta</taxon>
        <taxon>Embryophyta</taxon>
        <taxon>Tracheophyta</taxon>
        <taxon>Spermatophyta</taxon>
        <taxon>Magnoliopsida</taxon>
        <taxon>eudicotyledons</taxon>
        <taxon>Gunneridae</taxon>
        <taxon>Pentapetalae</taxon>
        <taxon>rosids</taxon>
        <taxon>fabids</taxon>
        <taxon>Rosales</taxon>
        <taxon>Rosaceae</taxon>
        <taxon>Amygdaloideae</taxon>
        <taxon>Maleae</taxon>
        <taxon>Pyrus</taxon>
    </lineage>
</organism>
<accession>A0A5N5I914</accession>
<reference evidence="2" key="2">
    <citation type="submission" date="2019-10" db="EMBL/GenBank/DDBJ databases">
        <title>A de novo genome assembly of a pear dwarfing rootstock.</title>
        <authorList>
            <person name="Wang F."/>
            <person name="Wang J."/>
            <person name="Li S."/>
            <person name="Zhang Y."/>
            <person name="Fang M."/>
            <person name="Ma L."/>
            <person name="Zhao Y."/>
            <person name="Jiang S."/>
        </authorList>
    </citation>
    <scope>NUCLEOTIDE SEQUENCE [LARGE SCALE GENOMIC DNA]</scope>
</reference>
<protein>
    <submittedName>
        <fullName evidence="1">Uncharacterized protein</fullName>
    </submittedName>
</protein>
<proteinExistence type="predicted"/>
<keyword evidence="2" id="KW-1185">Reference proteome</keyword>
<dbReference type="EMBL" id="SMOL01000004">
    <property type="protein sequence ID" value="KAB2636298.1"/>
    <property type="molecule type" value="Genomic_DNA"/>
</dbReference>
<gene>
    <name evidence="1" type="ORF">D8674_026832</name>
</gene>
<sequence length="61" mass="6399">MGLVSSSSRGRDFVNRSCREVRGEGRGSGARLCGGCSVLSKVKAEKIRGLMDKVGDGRRGG</sequence>
<reference evidence="1 2" key="3">
    <citation type="submission" date="2019-11" db="EMBL/GenBank/DDBJ databases">
        <title>A de novo genome assembly of a pear dwarfing rootstock.</title>
        <authorList>
            <person name="Wang F."/>
            <person name="Wang J."/>
            <person name="Li S."/>
            <person name="Zhang Y."/>
            <person name="Fang M."/>
            <person name="Ma L."/>
            <person name="Zhao Y."/>
            <person name="Jiang S."/>
        </authorList>
    </citation>
    <scope>NUCLEOTIDE SEQUENCE [LARGE SCALE GENOMIC DNA]</scope>
    <source>
        <strain evidence="1">S2</strain>
        <tissue evidence="1">Leaf</tissue>
    </source>
</reference>
<comment type="caution">
    <text evidence="1">The sequence shown here is derived from an EMBL/GenBank/DDBJ whole genome shotgun (WGS) entry which is preliminary data.</text>
</comment>
<name>A0A5N5I914_9ROSA</name>
<dbReference type="AlphaFoldDB" id="A0A5N5I914"/>